<dbReference type="GO" id="GO:0008270">
    <property type="term" value="F:zinc ion binding"/>
    <property type="evidence" value="ECO:0007669"/>
    <property type="project" value="InterPro"/>
</dbReference>
<dbReference type="InterPro" id="IPR021858">
    <property type="entry name" value="Fun_TF"/>
</dbReference>
<dbReference type="Proteomes" id="UP000242877">
    <property type="component" value="Unassembled WGS sequence"/>
</dbReference>
<evidence type="ECO:0000256" key="1">
    <source>
        <dbReference type="ARBA" id="ARBA00004123"/>
    </source>
</evidence>
<accession>A0A168AY66</accession>
<dbReference type="GO" id="GO:0005634">
    <property type="term" value="C:nucleus"/>
    <property type="evidence" value="ECO:0007669"/>
    <property type="project" value="UniProtKB-SubCell"/>
</dbReference>
<dbReference type="Pfam" id="PF11951">
    <property type="entry name" value="Fungal_trans_2"/>
    <property type="match status" value="1"/>
</dbReference>
<evidence type="ECO:0000256" key="2">
    <source>
        <dbReference type="ARBA" id="ARBA00023015"/>
    </source>
</evidence>
<dbReference type="GO" id="GO:0045944">
    <property type="term" value="P:positive regulation of transcription by RNA polymerase II"/>
    <property type="evidence" value="ECO:0007669"/>
    <property type="project" value="TreeGrafter"/>
</dbReference>
<reference evidence="5 6" key="1">
    <citation type="journal article" date="2016" name="Genome Biol. Evol.">
        <title>Divergent and convergent evolution of fungal pathogenicity.</title>
        <authorList>
            <person name="Shang Y."/>
            <person name="Xiao G."/>
            <person name="Zheng P."/>
            <person name="Cen K."/>
            <person name="Zhan S."/>
            <person name="Wang C."/>
        </authorList>
    </citation>
    <scope>NUCLEOTIDE SEQUENCE [LARGE SCALE GENOMIC DNA]</scope>
    <source>
        <strain evidence="5 6">ARSEF 7405</strain>
    </source>
</reference>
<evidence type="ECO:0000256" key="4">
    <source>
        <dbReference type="ARBA" id="ARBA00023242"/>
    </source>
</evidence>
<dbReference type="PANTHER" id="PTHR37534">
    <property type="entry name" value="TRANSCRIPTIONAL ACTIVATOR PROTEIN UGA3"/>
    <property type="match status" value="1"/>
</dbReference>
<dbReference type="InterPro" id="IPR001138">
    <property type="entry name" value="Zn2Cys6_DnaBD"/>
</dbReference>
<dbReference type="VEuPathDB" id="FungiDB:AAP_01809"/>
<dbReference type="GO" id="GO:0000976">
    <property type="term" value="F:transcription cis-regulatory region binding"/>
    <property type="evidence" value="ECO:0007669"/>
    <property type="project" value="TreeGrafter"/>
</dbReference>
<name>A0A168AY66_9EURO</name>
<keyword evidence="5" id="KW-0238">DNA-binding</keyword>
<comment type="subcellular location">
    <subcellularLocation>
        <location evidence="1">Nucleus</location>
    </subcellularLocation>
</comment>
<keyword evidence="2" id="KW-0805">Transcription regulation</keyword>
<organism evidence="5 6">
    <name type="scientific">Ascosphaera apis ARSEF 7405</name>
    <dbReference type="NCBI Taxonomy" id="392613"/>
    <lineage>
        <taxon>Eukaryota</taxon>
        <taxon>Fungi</taxon>
        <taxon>Dikarya</taxon>
        <taxon>Ascomycota</taxon>
        <taxon>Pezizomycotina</taxon>
        <taxon>Eurotiomycetes</taxon>
        <taxon>Eurotiomycetidae</taxon>
        <taxon>Onygenales</taxon>
        <taxon>Ascosphaeraceae</taxon>
        <taxon>Ascosphaera</taxon>
    </lineage>
</organism>
<comment type="caution">
    <text evidence="5">The sequence shown here is derived from an EMBL/GenBank/DDBJ whole genome shotgun (WGS) entry which is preliminary data.</text>
</comment>
<dbReference type="GO" id="GO:0000981">
    <property type="term" value="F:DNA-binding transcription factor activity, RNA polymerase II-specific"/>
    <property type="evidence" value="ECO:0007669"/>
    <property type="project" value="InterPro"/>
</dbReference>
<dbReference type="PANTHER" id="PTHR37534:SF49">
    <property type="entry name" value="LYSINE BIOSYNTHESIS REGULATORY PROTEIN LYS14"/>
    <property type="match status" value="1"/>
</dbReference>
<dbReference type="CDD" id="cd00067">
    <property type="entry name" value="GAL4"/>
    <property type="match status" value="1"/>
</dbReference>
<keyword evidence="3" id="KW-0804">Transcription</keyword>
<dbReference type="AlphaFoldDB" id="A0A168AY66"/>
<proteinExistence type="predicted"/>
<gene>
    <name evidence="5" type="ORF">AAP_01809</name>
</gene>
<keyword evidence="6" id="KW-1185">Reference proteome</keyword>
<keyword evidence="4" id="KW-0539">Nucleus</keyword>
<dbReference type="EMBL" id="AZGZ01000006">
    <property type="protein sequence ID" value="KZZ94509.1"/>
    <property type="molecule type" value="Genomic_DNA"/>
</dbReference>
<protein>
    <submittedName>
        <fullName evidence="5">Zn(2)-C6 fungal-type DNA-binding domain protein</fullName>
    </submittedName>
</protein>
<evidence type="ECO:0000313" key="5">
    <source>
        <dbReference type="EMBL" id="KZZ94509.1"/>
    </source>
</evidence>
<sequence length="561" mass="63763">METVDERFHVQCTEEKPQCKRCQRLGLNCVRSLKLVFREDATQRGIRFGREGTWSKNKKNGVALEHARSEMDLATSFRPISLDRYIGRWVFLNFCSDDFDPENTSEDCTGPPDDDDLDDFDNNKAGSVAQLSDASINMHDYDIGTHTLVLSNQGQNYCQEAFSNLQFKCFEHPLASYMEVEGNLLDYFIRGVSPQCSLAPTHNPYLNYVTPLCFHYESVRNAILAAAANQLCILGDSRFQKEAFLYKQRTLTGLREEIAAGNLNEGTLATVLMLCFRDISEGCNPAWATHLRGGLQLVEALKSSSMSSRASQFFMMYFVAHEIMGRTASDKWTENEMTLTWHPDDDLEEVDMTMGCSRGLMTHIDRISFLARSKSNILKERLLTPEEKEYFSKEVIAIKNSLLNLDQRLPTHSAGREDLMRIAETKRLATLLYLHERFLTLDSSEIDDSGSPAEKIASQATRTVPASSKRHIVQSLINLISALPDNATLLWPLYILGNADLDDEEHRRFVLDRLENIEKTRNLGSVRLARLAVQNAFRRRDLRHPRGRVWGNEKIGLISLA</sequence>
<evidence type="ECO:0000256" key="3">
    <source>
        <dbReference type="ARBA" id="ARBA00023163"/>
    </source>
</evidence>
<dbReference type="OrthoDB" id="6730379at2759"/>
<evidence type="ECO:0000313" key="6">
    <source>
        <dbReference type="Proteomes" id="UP000242877"/>
    </source>
</evidence>